<dbReference type="PANTHER" id="PTHR33680">
    <property type="entry name" value="OS07G0190500 PROTEIN"/>
    <property type="match status" value="1"/>
</dbReference>
<dbReference type="PROSITE" id="PS50158">
    <property type="entry name" value="ZF_CCHC"/>
    <property type="match status" value="1"/>
</dbReference>
<feature type="region of interest" description="Disordered" evidence="5">
    <location>
        <begin position="329"/>
        <end position="365"/>
    </location>
</feature>
<dbReference type="AlphaFoldDB" id="A0A9E7H8B4"/>
<dbReference type="EMBL" id="CP097510">
    <property type="protein sequence ID" value="URE25068.1"/>
    <property type="molecule type" value="Genomic_DNA"/>
</dbReference>
<feature type="compositionally biased region" description="Basic and acidic residues" evidence="5">
    <location>
        <begin position="329"/>
        <end position="344"/>
    </location>
</feature>
<dbReference type="PANTHER" id="PTHR33680:SF1">
    <property type="entry name" value="OS05G0489500 PROTEIN"/>
    <property type="match status" value="1"/>
</dbReference>
<evidence type="ECO:0000313" key="8">
    <source>
        <dbReference type="EMBL" id="URE25068.1"/>
    </source>
</evidence>
<name>A0A9E7H8B4_9LILI</name>
<evidence type="ECO:0000259" key="6">
    <source>
        <dbReference type="PROSITE" id="PS50158"/>
    </source>
</evidence>
<feature type="domain" description="CCHC-type" evidence="6">
    <location>
        <begin position="98"/>
        <end position="111"/>
    </location>
</feature>
<feature type="domain" description="GRF-type" evidence="7">
    <location>
        <begin position="142"/>
        <end position="185"/>
    </location>
</feature>
<protein>
    <submittedName>
        <fullName evidence="8">GRF zinc finger</fullName>
    </submittedName>
</protein>
<feature type="domain" description="GRF-type" evidence="7">
    <location>
        <begin position="209"/>
        <end position="252"/>
    </location>
</feature>
<proteinExistence type="predicted"/>
<accession>A0A9E7H8B4</accession>
<feature type="compositionally biased region" description="Basic residues" evidence="5">
    <location>
        <begin position="345"/>
        <end position="354"/>
    </location>
</feature>
<evidence type="ECO:0000313" key="9">
    <source>
        <dbReference type="Proteomes" id="UP001055439"/>
    </source>
</evidence>
<feature type="compositionally biased region" description="Low complexity" evidence="5">
    <location>
        <begin position="60"/>
        <end position="73"/>
    </location>
</feature>
<keyword evidence="9" id="KW-1185">Reference proteome</keyword>
<dbReference type="Gene3D" id="4.10.60.10">
    <property type="entry name" value="Zinc finger, CCHC-type"/>
    <property type="match status" value="1"/>
</dbReference>
<keyword evidence="3" id="KW-0862">Zinc</keyword>
<dbReference type="GO" id="GO:0003676">
    <property type="term" value="F:nucleic acid binding"/>
    <property type="evidence" value="ECO:0007669"/>
    <property type="project" value="InterPro"/>
</dbReference>
<evidence type="ECO:0000256" key="4">
    <source>
        <dbReference type="PROSITE-ProRule" id="PRU00047"/>
    </source>
</evidence>
<keyword evidence="2 4" id="KW-0863">Zinc-finger</keyword>
<evidence type="ECO:0000256" key="2">
    <source>
        <dbReference type="ARBA" id="ARBA00022771"/>
    </source>
</evidence>
<dbReference type="SMART" id="SM00343">
    <property type="entry name" value="ZnF_C2HC"/>
    <property type="match status" value="2"/>
</dbReference>
<dbReference type="Proteomes" id="UP001055439">
    <property type="component" value="Chromosome 8"/>
</dbReference>
<gene>
    <name evidence="8" type="ORF">MUK42_06562</name>
</gene>
<dbReference type="SUPFAM" id="SSF57756">
    <property type="entry name" value="Retrovirus zinc finger-like domains"/>
    <property type="match status" value="1"/>
</dbReference>
<organism evidence="8 9">
    <name type="scientific">Musa troglodytarum</name>
    <name type="common">fe'i banana</name>
    <dbReference type="NCBI Taxonomy" id="320322"/>
    <lineage>
        <taxon>Eukaryota</taxon>
        <taxon>Viridiplantae</taxon>
        <taxon>Streptophyta</taxon>
        <taxon>Embryophyta</taxon>
        <taxon>Tracheophyta</taxon>
        <taxon>Spermatophyta</taxon>
        <taxon>Magnoliopsida</taxon>
        <taxon>Liliopsida</taxon>
        <taxon>Zingiberales</taxon>
        <taxon>Musaceae</taxon>
        <taxon>Musa</taxon>
    </lineage>
</organism>
<keyword evidence="1" id="KW-0479">Metal-binding</keyword>
<feature type="compositionally biased region" description="Polar residues" evidence="5">
    <location>
        <begin position="82"/>
        <end position="92"/>
    </location>
</feature>
<dbReference type="InterPro" id="IPR036875">
    <property type="entry name" value="Znf_CCHC_sf"/>
</dbReference>
<sequence>MAEVVEDDAEFLSLVEAAEAAAVGGSAKRQKLSSSSSVASIPAVEEGSYMAALRGSHSSLWQQQQQLKLSQKKGNNSGGLRTGSNPPHSSSSTTGGACFKCGMAGHWARDCDTARGRERGEGSVSGGGFVGREDDGVPEKACPCGSGTCLVRTSNTAKNPGRKFYTCPLKLDNGGCNFFEWCDNPLSSPSSFRKPSNHQPSLSAPGLQCPCGAGSCLVLVTKAGKNVGRQYYRCPLDEGTGSCGFFKWCNDKDTTTTEHAFGSKNPVTCENSSSKLFGDRSSSSCFKRGQGDQWSRECPKLSSDNYMETGIRPRRRYFRLAVGASARLRDSPPLRPHEEHERWKKSATRRKQQHGKGERCKHVACHADSTPPPYLPWGNASRLQDLFRSSSSPRRYGHAEDILGLPSVHLQDCVTPHRCVPTRNTSGGRSPRRDESSSTAKENDVRMSPVTPTPRPLLIFRGGTRLVYKTCSAPLLLPVAKRHRS</sequence>
<feature type="region of interest" description="Disordered" evidence="5">
    <location>
        <begin position="417"/>
        <end position="452"/>
    </location>
</feature>
<feature type="region of interest" description="Disordered" evidence="5">
    <location>
        <begin position="60"/>
        <end position="92"/>
    </location>
</feature>
<reference evidence="8" key="1">
    <citation type="submission" date="2022-05" db="EMBL/GenBank/DDBJ databases">
        <title>The Musa troglodytarum L. genome provides insights into the mechanism of non-climacteric behaviour and enrichment of carotenoids.</title>
        <authorList>
            <person name="Wang J."/>
        </authorList>
    </citation>
    <scope>NUCLEOTIDE SEQUENCE</scope>
    <source>
        <tissue evidence="8">Leaf</tissue>
    </source>
</reference>
<evidence type="ECO:0000256" key="3">
    <source>
        <dbReference type="ARBA" id="ARBA00022833"/>
    </source>
</evidence>
<dbReference type="Pfam" id="PF06839">
    <property type="entry name" value="Zn_ribbon_GRF"/>
    <property type="match status" value="2"/>
</dbReference>
<dbReference type="GO" id="GO:0008270">
    <property type="term" value="F:zinc ion binding"/>
    <property type="evidence" value="ECO:0007669"/>
    <property type="project" value="UniProtKB-KW"/>
</dbReference>
<dbReference type="PROSITE" id="PS51999">
    <property type="entry name" value="ZF_GRF"/>
    <property type="match status" value="2"/>
</dbReference>
<evidence type="ECO:0000256" key="5">
    <source>
        <dbReference type="SAM" id="MobiDB-lite"/>
    </source>
</evidence>
<feature type="compositionally biased region" description="Basic and acidic residues" evidence="5">
    <location>
        <begin position="431"/>
        <end position="445"/>
    </location>
</feature>
<evidence type="ECO:0000259" key="7">
    <source>
        <dbReference type="PROSITE" id="PS51999"/>
    </source>
</evidence>
<dbReference type="InterPro" id="IPR001878">
    <property type="entry name" value="Znf_CCHC"/>
</dbReference>
<dbReference type="OrthoDB" id="5418639at2759"/>
<evidence type="ECO:0000256" key="1">
    <source>
        <dbReference type="ARBA" id="ARBA00022723"/>
    </source>
</evidence>
<dbReference type="Pfam" id="PF00098">
    <property type="entry name" value="zf-CCHC"/>
    <property type="match status" value="1"/>
</dbReference>
<dbReference type="InterPro" id="IPR010666">
    <property type="entry name" value="Znf_GRF"/>
</dbReference>